<feature type="compositionally biased region" description="Basic and acidic residues" evidence="1">
    <location>
        <begin position="214"/>
        <end position="233"/>
    </location>
</feature>
<dbReference type="Proteomes" id="UP000182235">
    <property type="component" value="Unassembled WGS sequence"/>
</dbReference>
<keyword evidence="4" id="KW-1185">Reference proteome</keyword>
<feature type="signal peptide" evidence="2">
    <location>
        <begin position="1"/>
        <end position="21"/>
    </location>
</feature>
<gene>
    <name evidence="3" type="ORF">AJ78_03624</name>
</gene>
<comment type="caution">
    <text evidence="3">The sequence shown here is derived from an EMBL/GenBank/DDBJ whole genome shotgun (WGS) entry which is preliminary data.</text>
</comment>
<dbReference type="AlphaFoldDB" id="A0A1J9PI94"/>
<dbReference type="EMBL" id="LGRN01000119">
    <property type="protein sequence ID" value="OJD16192.1"/>
    <property type="molecule type" value="Genomic_DNA"/>
</dbReference>
<feature type="region of interest" description="Disordered" evidence="1">
    <location>
        <begin position="68"/>
        <end position="104"/>
    </location>
</feature>
<evidence type="ECO:0000256" key="2">
    <source>
        <dbReference type="SAM" id="SignalP"/>
    </source>
</evidence>
<evidence type="ECO:0000313" key="4">
    <source>
        <dbReference type="Proteomes" id="UP000182235"/>
    </source>
</evidence>
<name>A0A1J9PI94_9EURO</name>
<sequence length="281" mass="31172">MIPHLKFQVIFVIAILGTVQARPTLARLFDNEANQGDDVAAATPLRFRQAEILGIVSDKMMPNGIPSQEPYDVKTQKNGGAIGDEEPKEVGQERAPMKWKNESSKENEDILGHLASVINHDRQIPAKEPPGGRRAVPETWDLDRLKKLPPKATVPWCPPGKVRIRVLDIFSKGEAKARLEAAKEWGIERVLLAASCPALANTLAFPKSNPAARQEGHETKGEARRQPRAEDRYPNPNWFPLKPNRFSRPLAPRGEPTGTSANIYLKRERVGTKPQAGFLVP</sequence>
<accession>A0A1J9PI94</accession>
<feature type="compositionally biased region" description="Basic and acidic residues" evidence="1">
    <location>
        <begin position="88"/>
        <end position="104"/>
    </location>
</feature>
<protein>
    <submittedName>
        <fullName evidence="3">Uncharacterized protein</fullName>
    </submittedName>
</protein>
<organism evidence="3 4">
    <name type="scientific">Emergomyces pasteurianus Ep9510</name>
    <dbReference type="NCBI Taxonomy" id="1447872"/>
    <lineage>
        <taxon>Eukaryota</taxon>
        <taxon>Fungi</taxon>
        <taxon>Dikarya</taxon>
        <taxon>Ascomycota</taxon>
        <taxon>Pezizomycotina</taxon>
        <taxon>Eurotiomycetes</taxon>
        <taxon>Eurotiomycetidae</taxon>
        <taxon>Onygenales</taxon>
        <taxon>Ajellomycetaceae</taxon>
        <taxon>Emergomyces</taxon>
    </lineage>
</organism>
<evidence type="ECO:0000313" key="3">
    <source>
        <dbReference type="EMBL" id="OJD16192.1"/>
    </source>
</evidence>
<proteinExistence type="predicted"/>
<reference evidence="3 4" key="1">
    <citation type="submission" date="2015-07" db="EMBL/GenBank/DDBJ databases">
        <title>Emmonsia species relationships and genome sequence.</title>
        <authorList>
            <consortium name="The Broad Institute Genomics Platform"/>
            <person name="Cuomo C.A."/>
            <person name="Munoz J.F."/>
            <person name="Imamovic A."/>
            <person name="Priest M.E."/>
            <person name="Young S."/>
            <person name="Clay O.K."/>
            <person name="McEwen J.G."/>
        </authorList>
    </citation>
    <scope>NUCLEOTIDE SEQUENCE [LARGE SCALE GENOMIC DNA]</scope>
    <source>
        <strain evidence="3 4">UAMH 9510</strain>
    </source>
</reference>
<keyword evidence="2" id="KW-0732">Signal</keyword>
<evidence type="ECO:0000256" key="1">
    <source>
        <dbReference type="SAM" id="MobiDB-lite"/>
    </source>
</evidence>
<dbReference type="OrthoDB" id="10487222at2759"/>
<feature type="chain" id="PRO_5012520911" evidence="2">
    <location>
        <begin position="22"/>
        <end position="281"/>
    </location>
</feature>
<feature type="region of interest" description="Disordered" evidence="1">
    <location>
        <begin position="207"/>
        <end position="268"/>
    </location>
</feature>